<keyword evidence="4" id="KW-1185">Reference proteome</keyword>
<dbReference type="InterPro" id="IPR032508">
    <property type="entry name" value="FecR_C"/>
</dbReference>
<dbReference type="PANTHER" id="PTHR30273:SF2">
    <property type="entry name" value="PROTEIN FECR"/>
    <property type="match status" value="1"/>
</dbReference>
<sequence>MEDQLLFRFLNGQSTSKELEEIELWMSMNKANAEWLFELERMWALKKEFQFAEPQALSEAFALLKMELEKKNNTTSQTHSFDSSHNKATKRVLFSRTKFISWSKNVAAAIIVILLTANIWQMVFPASGELNVIEVQRGNRASVTLSDGTKVWLNSESKLSYPQNFAKDTRLVLLEGEGFFDVTKNTNHPFVVHSDELEVKVLGTKFNFKAYPKEASRVFLKEGKVEVASRNGGDGQNERMILYPNDIISYSNVNGFATIQATNAVATENWISGELVFIDETLEEIVKNLERQYDVQIVIRDAALKTERYNSRAQAGVTLNQMLDLLKRTGEFDYEIQNNQVILFREK</sequence>
<dbReference type="AlphaFoldDB" id="A0A521CDY2"/>
<dbReference type="Pfam" id="PF04773">
    <property type="entry name" value="FecR"/>
    <property type="match status" value="1"/>
</dbReference>
<proteinExistence type="predicted"/>
<evidence type="ECO:0000259" key="2">
    <source>
        <dbReference type="Pfam" id="PF16344"/>
    </source>
</evidence>
<dbReference type="EMBL" id="FXTB01000003">
    <property type="protein sequence ID" value="SMO57623.1"/>
    <property type="molecule type" value="Genomic_DNA"/>
</dbReference>
<protein>
    <submittedName>
        <fullName evidence="3">FecR family protein</fullName>
    </submittedName>
</protein>
<dbReference type="PIRSF" id="PIRSF018266">
    <property type="entry name" value="FecR"/>
    <property type="match status" value="1"/>
</dbReference>
<dbReference type="InterPro" id="IPR012373">
    <property type="entry name" value="Ferrdict_sens_TM"/>
</dbReference>
<feature type="domain" description="Protein FecR C-terminal" evidence="2">
    <location>
        <begin position="275"/>
        <end position="343"/>
    </location>
</feature>
<gene>
    <name evidence="3" type="ORF">SAMN06265379_10330</name>
</gene>
<accession>A0A521CDY2</accession>
<dbReference type="Proteomes" id="UP000319040">
    <property type="component" value="Unassembled WGS sequence"/>
</dbReference>
<evidence type="ECO:0000313" key="3">
    <source>
        <dbReference type="EMBL" id="SMO57623.1"/>
    </source>
</evidence>
<reference evidence="3 4" key="1">
    <citation type="submission" date="2017-05" db="EMBL/GenBank/DDBJ databases">
        <authorList>
            <person name="Varghese N."/>
            <person name="Submissions S."/>
        </authorList>
    </citation>
    <scope>NUCLEOTIDE SEQUENCE [LARGE SCALE GENOMIC DNA]</scope>
    <source>
        <strain evidence="3 4">DSM 27040</strain>
    </source>
</reference>
<evidence type="ECO:0000259" key="1">
    <source>
        <dbReference type="Pfam" id="PF04773"/>
    </source>
</evidence>
<dbReference type="PANTHER" id="PTHR30273">
    <property type="entry name" value="PERIPLASMIC SIGNAL SENSOR AND SIGMA FACTOR ACTIVATOR FECR-RELATED"/>
    <property type="match status" value="1"/>
</dbReference>
<organism evidence="3 4">
    <name type="scientific">Saccharicrinis carchari</name>
    <dbReference type="NCBI Taxonomy" id="1168039"/>
    <lineage>
        <taxon>Bacteria</taxon>
        <taxon>Pseudomonadati</taxon>
        <taxon>Bacteroidota</taxon>
        <taxon>Bacteroidia</taxon>
        <taxon>Marinilabiliales</taxon>
        <taxon>Marinilabiliaceae</taxon>
        <taxon>Saccharicrinis</taxon>
    </lineage>
</organism>
<name>A0A521CDY2_SACCC</name>
<dbReference type="GO" id="GO:0016989">
    <property type="term" value="F:sigma factor antagonist activity"/>
    <property type="evidence" value="ECO:0007669"/>
    <property type="project" value="TreeGrafter"/>
</dbReference>
<evidence type="ECO:0000313" key="4">
    <source>
        <dbReference type="Proteomes" id="UP000319040"/>
    </source>
</evidence>
<dbReference type="Gene3D" id="2.60.120.1440">
    <property type="match status" value="1"/>
</dbReference>
<dbReference type="FunFam" id="2.60.120.1440:FF:000001">
    <property type="entry name" value="Putative anti-sigma factor"/>
    <property type="match status" value="1"/>
</dbReference>
<dbReference type="Pfam" id="PF16344">
    <property type="entry name" value="FecR_C"/>
    <property type="match status" value="1"/>
</dbReference>
<dbReference type="RefSeq" id="WP_185957486.1">
    <property type="nucleotide sequence ID" value="NZ_FXTB01000003.1"/>
</dbReference>
<feature type="domain" description="FecR protein" evidence="1">
    <location>
        <begin position="132"/>
        <end position="226"/>
    </location>
</feature>
<dbReference type="InterPro" id="IPR006860">
    <property type="entry name" value="FecR"/>
</dbReference>
<dbReference type="Gene3D" id="3.55.50.30">
    <property type="match status" value="1"/>
</dbReference>